<dbReference type="Proteomes" id="UP000693970">
    <property type="component" value="Unassembled WGS sequence"/>
</dbReference>
<dbReference type="InterPro" id="IPR044399">
    <property type="entry name" value="Mb-like_M"/>
</dbReference>
<evidence type="ECO:0000256" key="1">
    <source>
        <dbReference type="ARBA" id="ARBA00022448"/>
    </source>
</evidence>
<keyword evidence="4" id="KW-0479">Metal-binding</keyword>
<protein>
    <submittedName>
        <fullName evidence="8">Globin-like protein</fullName>
    </submittedName>
</protein>
<comment type="similarity">
    <text evidence="6">Belongs to the globin family.</text>
</comment>
<accession>A0A9K3KZK7</accession>
<evidence type="ECO:0000256" key="5">
    <source>
        <dbReference type="ARBA" id="ARBA00023004"/>
    </source>
</evidence>
<evidence type="ECO:0000256" key="6">
    <source>
        <dbReference type="RuleBase" id="RU000356"/>
    </source>
</evidence>
<dbReference type="InterPro" id="IPR050532">
    <property type="entry name" value="Globin-like_OT"/>
</dbReference>
<feature type="domain" description="Globin" evidence="7">
    <location>
        <begin position="269"/>
        <end position="422"/>
    </location>
</feature>
<dbReference type="AlphaFoldDB" id="A0A9K3KZK7"/>
<dbReference type="GO" id="GO:0005344">
    <property type="term" value="F:oxygen carrier activity"/>
    <property type="evidence" value="ECO:0007669"/>
    <property type="project" value="UniProtKB-KW"/>
</dbReference>
<evidence type="ECO:0000256" key="4">
    <source>
        <dbReference type="ARBA" id="ARBA00022723"/>
    </source>
</evidence>
<reference evidence="8" key="2">
    <citation type="submission" date="2021-04" db="EMBL/GenBank/DDBJ databases">
        <authorList>
            <person name="Podell S."/>
        </authorList>
    </citation>
    <scope>NUCLEOTIDE SEQUENCE</scope>
    <source>
        <strain evidence="8">Hildebrandi</strain>
    </source>
</reference>
<keyword evidence="9" id="KW-1185">Reference proteome</keyword>
<keyword evidence="3 6" id="KW-0561">Oxygen transport</keyword>
<keyword evidence="2 6" id="KW-0349">Heme</keyword>
<proteinExistence type="inferred from homology"/>
<comment type="caution">
    <text evidence="8">The sequence shown here is derived from an EMBL/GenBank/DDBJ whole genome shotgun (WGS) entry which is preliminary data.</text>
</comment>
<keyword evidence="1 6" id="KW-0813">Transport</keyword>
<gene>
    <name evidence="8" type="ORF">IV203_008931</name>
</gene>
<dbReference type="PANTHER" id="PTHR46458">
    <property type="entry name" value="BLR2807 PROTEIN"/>
    <property type="match status" value="1"/>
</dbReference>
<reference evidence="8" key="1">
    <citation type="journal article" date="2021" name="Sci. Rep.">
        <title>Diploid genomic architecture of Nitzschia inconspicua, an elite biomass production diatom.</title>
        <authorList>
            <person name="Oliver A."/>
            <person name="Podell S."/>
            <person name="Pinowska A."/>
            <person name="Traller J.C."/>
            <person name="Smith S.R."/>
            <person name="McClure R."/>
            <person name="Beliaev A."/>
            <person name="Bohutskyi P."/>
            <person name="Hill E.A."/>
            <person name="Rabines A."/>
            <person name="Zheng H."/>
            <person name="Allen L.Z."/>
            <person name="Kuo A."/>
            <person name="Grigoriev I.V."/>
            <person name="Allen A.E."/>
            <person name="Hazlebeck D."/>
            <person name="Allen E.E."/>
        </authorList>
    </citation>
    <scope>NUCLEOTIDE SEQUENCE</scope>
    <source>
        <strain evidence="8">Hildebrandi</strain>
    </source>
</reference>
<evidence type="ECO:0000256" key="3">
    <source>
        <dbReference type="ARBA" id="ARBA00022621"/>
    </source>
</evidence>
<organism evidence="8 9">
    <name type="scientific">Nitzschia inconspicua</name>
    <dbReference type="NCBI Taxonomy" id="303405"/>
    <lineage>
        <taxon>Eukaryota</taxon>
        <taxon>Sar</taxon>
        <taxon>Stramenopiles</taxon>
        <taxon>Ochrophyta</taxon>
        <taxon>Bacillariophyta</taxon>
        <taxon>Bacillariophyceae</taxon>
        <taxon>Bacillariophycidae</taxon>
        <taxon>Bacillariales</taxon>
        <taxon>Bacillariaceae</taxon>
        <taxon>Nitzschia</taxon>
    </lineage>
</organism>
<dbReference type="GO" id="GO:0046872">
    <property type="term" value="F:metal ion binding"/>
    <property type="evidence" value="ECO:0007669"/>
    <property type="project" value="UniProtKB-KW"/>
</dbReference>
<dbReference type="InterPro" id="IPR000971">
    <property type="entry name" value="Globin"/>
</dbReference>
<evidence type="ECO:0000313" key="9">
    <source>
        <dbReference type="Proteomes" id="UP000693970"/>
    </source>
</evidence>
<dbReference type="Pfam" id="PF00042">
    <property type="entry name" value="Globin"/>
    <property type="match status" value="2"/>
</dbReference>
<dbReference type="OrthoDB" id="436496at2759"/>
<keyword evidence="5" id="KW-0408">Iron</keyword>
<evidence type="ECO:0000313" key="8">
    <source>
        <dbReference type="EMBL" id="KAG7352883.1"/>
    </source>
</evidence>
<evidence type="ECO:0000256" key="2">
    <source>
        <dbReference type="ARBA" id="ARBA00022617"/>
    </source>
</evidence>
<dbReference type="GO" id="GO:0020037">
    <property type="term" value="F:heme binding"/>
    <property type="evidence" value="ECO:0007669"/>
    <property type="project" value="InterPro"/>
</dbReference>
<name>A0A9K3KZK7_9STRA</name>
<sequence length="432" mass="49824">MKVSSLSSRKSADPVGIQELDYTTVSELMPKIDCTKEILVDDIDYHMVSTVINSWDRKILNIPDWSRVVGDRFLRHIFRVDPKTIPIFGFPSETKWDDPSLSHDKNFIQKANKLIRAIDMAVVFLGPDLEPLKDELYRLGWQHTAMKALPSHWPIVGEALLSSLNDCMQGGFSDDERRGWVKIYNFMGFHMIRGLTAHYIEKGEAWRVDNSVKPPTKRVVKPVLAESIPVISKEKEINCPQRALICKQLRRSTPYQHMLQCDKRISASDVSFSVVSDVIASWQRIASTPNWEKTVGDLFLRYIFKIEPATIELFGFPLDTDYTDPDLTANTKFLNKGVVLIKAIDAAVHLLGPDLYPLEEVLYDLGKRHVFMKAQPEFWPVVGEALFLVFEERLGDYFDEQIKDAWTIMYNFLGYHMIQGLVYQYNEIEKRR</sequence>
<dbReference type="PANTHER" id="PTHR46458:SF1">
    <property type="entry name" value="GEO09476P1"/>
    <property type="match status" value="1"/>
</dbReference>
<dbReference type="EMBL" id="JAGRRH010000017">
    <property type="protein sequence ID" value="KAG7352883.1"/>
    <property type="molecule type" value="Genomic_DNA"/>
</dbReference>
<dbReference type="CDD" id="cd01040">
    <property type="entry name" value="Mb-like"/>
    <property type="match status" value="2"/>
</dbReference>
<evidence type="ECO:0000259" key="7">
    <source>
        <dbReference type="PROSITE" id="PS01033"/>
    </source>
</evidence>
<dbReference type="PROSITE" id="PS01033">
    <property type="entry name" value="GLOBIN"/>
    <property type="match status" value="1"/>
</dbReference>